<evidence type="ECO:0000313" key="5">
    <source>
        <dbReference type="Proteomes" id="UP000641588"/>
    </source>
</evidence>
<evidence type="ECO:0000256" key="2">
    <source>
        <dbReference type="RuleBase" id="RU003457"/>
    </source>
</evidence>
<dbReference type="Proteomes" id="UP000641588">
    <property type="component" value="Unassembled WGS sequence"/>
</dbReference>
<evidence type="ECO:0000313" key="4">
    <source>
        <dbReference type="EMBL" id="NOU91947.1"/>
    </source>
</evidence>
<dbReference type="PANTHER" id="PTHR13903:SF8">
    <property type="entry name" value="PIRIN"/>
    <property type="match status" value="1"/>
</dbReference>
<name>A0A972GJM6_9BACL</name>
<dbReference type="InterPro" id="IPR012093">
    <property type="entry name" value="Pirin"/>
</dbReference>
<feature type="domain" description="Pirin N-terminal" evidence="3">
    <location>
        <begin position="56"/>
        <end position="120"/>
    </location>
</feature>
<comment type="similarity">
    <text evidence="1 2">Belongs to the pirin family.</text>
</comment>
<dbReference type="PANTHER" id="PTHR13903">
    <property type="entry name" value="PIRIN-RELATED"/>
    <property type="match status" value="1"/>
</dbReference>
<gene>
    <name evidence="4" type="ORF">GC093_01675</name>
</gene>
<dbReference type="InterPro" id="IPR014710">
    <property type="entry name" value="RmlC-like_jellyroll"/>
</dbReference>
<dbReference type="Pfam" id="PF02678">
    <property type="entry name" value="Pirin"/>
    <property type="match status" value="1"/>
</dbReference>
<evidence type="ECO:0000259" key="3">
    <source>
        <dbReference type="Pfam" id="PF02678"/>
    </source>
</evidence>
<dbReference type="AlphaFoldDB" id="A0A972GJM6"/>
<proteinExistence type="inferred from homology"/>
<dbReference type="InterPro" id="IPR011051">
    <property type="entry name" value="RmlC_Cupin_sf"/>
</dbReference>
<dbReference type="SUPFAM" id="SSF51182">
    <property type="entry name" value="RmlC-like cupins"/>
    <property type="match status" value="1"/>
</dbReference>
<dbReference type="EMBL" id="WHOD01000005">
    <property type="protein sequence ID" value="NOU91947.1"/>
    <property type="molecule type" value="Genomic_DNA"/>
</dbReference>
<comment type="caution">
    <text evidence="4">The sequence shown here is derived from an EMBL/GenBank/DDBJ whole genome shotgun (WGS) entry which is preliminary data.</text>
</comment>
<dbReference type="InterPro" id="IPR003829">
    <property type="entry name" value="Pirin_N_dom"/>
</dbReference>
<protein>
    <recommendedName>
        <fullName evidence="3">Pirin N-terminal domain-containing protein</fullName>
    </recommendedName>
</protein>
<sequence length="266" mass="29946">MIVVTIRNYSVDKQASGQFDEGKIKEQKPIGFPGEGSAVDRVGTLFYWAWFRTNEEANLPMHPHRGFEILSYLLAGTVHHRDTLGNERSIQVGGLQLMQTGTGVQHAEKYGKETSGFQIWFEPFMGEANYAMPTYTDYEDRDFPVQIRNKARIKTILGTGSPVRMVADAQMWDLILPAGQSFEHVIPEGYSIAGLAVEGESTWKFGIDAHQVSANEFTVCEAEKTQTLHIQSSKQADSRIILIQVPSILSYPSYKEVKIRLESKRK</sequence>
<dbReference type="Gene3D" id="2.60.120.10">
    <property type="entry name" value="Jelly Rolls"/>
    <property type="match status" value="1"/>
</dbReference>
<reference evidence="4" key="1">
    <citation type="submission" date="2019-10" db="EMBL/GenBank/DDBJ databases">
        <title>Description of Paenibacillus glebae sp. nov.</title>
        <authorList>
            <person name="Carlier A."/>
            <person name="Qi S."/>
        </authorList>
    </citation>
    <scope>NUCLEOTIDE SEQUENCE</scope>
    <source>
        <strain evidence="4">LMG 31456</strain>
    </source>
</reference>
<organism evidence="4 5">
    <name type="scientific">Paenibacillus foliorum</name>
    <dbReference type="NCBI Taxonomy" id="2654974"/>
    <lineage>
        <taxon>Bacteria</taxon>
        <taxon>Bacillati</taxon>
        <taxon>Bacillota</taxon>
        <taxon>Bacilli</taxon>
        <taxon>Bacillales</taxon>
        <taxon>Paenibacillaceae</taxon>
        <taxon>Paenibacillus</taxon>
    </lineage>
</organism>
<accession>A0A972GJM6</accession>
<evidence type="ECO:0000256" key="1">
    <source>
        <dbReference type="ARBA" id="ARBA00008416"/>
    </source>
</evidence>
<keyword evidence="5" id="KW-1185">Reference proteome</keyword>